<dbReference type="KEGG" id="vg:80517027"/>
<organism evidence="2">
    <name type="scientific">Tupanvirus deep ocean</name>
    <dbReference type="NCBI Taxonomy" id="2126984"/>
    <lineage>
        <taxon>Viruses</taxon>
        <taxon>Varidnaviria</taxon>
        <taxon>Bamfordvirae</taxon>
        <taxon>Nucleocytoviricota</taxon>
        <taxon>Megaviricetes</taxon>
        <taxon>Imitervirales</taxon>
        <taxon>Mimiviridae</taxon>
        <taxon>Megamimivirinae</taxon>
        <taxon>Tupanvirus</taxon>
        <taxon>Tupanvirus altamarinense</taxon>
    </lineage>
</organism>
<dbReference type="SUPFAM" id="SSF55811">
    <property type="entry name" value="Nudix"/>
    <property type="match status" value="1"/>
</dbReference>
<reference evidence="2" key="1">
    <citation type="submission" date="2017-06" db="EMBL/GenBank/DDBJ databases">
        <authorList>
            <person name="Assis F.L."/>
            <person name="Abrahao J.S."/>
            <person name="Silva L."/>
            <person name="Khalil J.B."/>
            <person name="Rodrigues R."/>
            <person name="Silva L.S."/>
            <person name="Boratto P."/>
            <person name="Andrade M."/>
            <person name="Kroon E.G."/>
            <person name="Ribeiro B."/>
            <person name="Bergier I."/>
            <person name="Seligmann H."/>
            <person name="Ghigo E."/>
            <person name="Colson P."/>
            <person name="Levasseur A."/>
            <person name="Raoult D."/>
            <person name="Scola B.L."/>
        </authorList>
    </citation>
    <scope>NUCLEOTIDE SEQUENCE</scope>
    <source>
        <strain evidence="2">Deep ocean</strain>
    </source>
</reference>
<reference evidence="2" key="2">
    <citation type="journal article" date="2018" name="Nat. Commun.">
        <title>Tailed giant Tupanvirus possesses the most complete translational apparatus of the known virosphere.</title>
        <authorList>
            <person name="Abrahao J."/>
            <person name="Silva L."/>
            <person name="Silva L.S."/>
            <person name="Khalil J.Y.B."/>
            <person name="Rodrigues R."/>
            <person name="Arantes T."/>
            <person name="Assis F."/>
            <person name="Boratto P."/>
            <person name="Andrade M."/>
            <person name="Kroon E.G."/>
            <person name="Ribeiro B."/>
            <person name="Bergier I."/>
            <person name="Seligmann H."/>
            <person name="Ghigo E."/>
            <person name="Colson P."/>
            <person name="Levasseur A."/>
            <person name="Kroemer G."/>
            <person name="Raoult D."/>
            <person name="La Scola B."/>
        </authorList>
    </citation>
    <scope>NUCLEOTIDE SEQUENCE [LARGE SCALE GENOMIC DNA]</scope>
    <source>
        <strain evidence="2">Deep ocean</strain>
    </source>
</reference>
<dbReference type="EMBL" id="MF405918">
    <property type="protein sequence ID" value="QKU33728.1"/>
    <property type="molecule type" value="Genomic_DNA"/>
</dbReference>
<evidence type="ECO:0000256" key="1">
    <source>
        <dbReference type="SAM" id="MobiDB-lite"/>
    </source>
</evidence>
<dbReference type="RefSeq" id="YP_010780336.1">
    <property type="nucleotide sequence ID" value="NC_075038.1"/>
</dbReference>
<dbReference type="Gene3D" id="3.90.79.10">
    <property type="entry name" value="Nucleoside Triphosphate Pyrophosphohydrolase"/>
    <property type="match status" value="1"/>
</dbReference>
<protein>
    <submittedName>
        <fullName evidence="2">Hydrolase</fullName>
    </submittedName>
</protein>
<dbReference type="GeneID" id="80517027"/>
<dbReference type="GO" id="GO:0016787">
    <property type="term" value="F:hydrolase activity"/>
    <property type="evidence" value="ECO:0007669"/>
    <property type="project" value="UniProtKB-KW"/>
</dbReference>
<evidence type="ECO:0000313" key="2">
    <source>
        <dbReference type="EMBL" id="QKU33728.1"/>
    </source>
</evidence>
<feature type="region of interest" description="Disordered" evidence="1">
    <location>
        <begin position="31"/>
        <end position="70"/>
    </location>
</feature>
<proteinExistence type="predicted"/>
<accession>A0A6N1NNR7</accession>
<dbReference type="InterPro" id="IPR015797">
    <property type="entry name" value="NUDIX_hydrolase-like_dom_sf"/>
</dbReference>
<keyword evidence="2" id="KW-0378">Hydrolase</keyword>
<sequence>MASVVKEKDYFVSSPLMFIENEKEKTLSIPIRNPNHHHRSDSISKSWNGQNYMEKPKKDRKNYSTSPTNQSFDIKKYKRNRNEPDNFVNDLYDMSFKPYDAIANCKSAGIIPYTIIDGEVHFLLQEAQNPLRKKDSGWNDFGGKKINPNETTAETAAREFSEETSCLFYLKEQNTDEHNKYYDILKDKNDLDYDGETVKILKNLIPLSQKYYADKITEFVLPIYVSSKETYISYFVKVDYISEEDLPKAEDIHIPYENRYLRNCKWFSFPELMALDEKDFHKRLQITRIQQRIQNYYEKGLFT</sequence>
<name>A0A6N1NNR7_9VIRU</name>